<dbReference type="GeneID" id="56274769"/>
<feature type="signal peptide" evidence="1">
    <location>
        <begin position="1"/>
        <end position="24"/>
    </location>
</feature>
<keyword evidence="7" id="KW-1185">Reference proteome</keyword>
<name>A0A4Q5KVP0_9GAMM</name>
<dbReference type="Proteomes" id="UP000294063">
    <property type="component" value="Unassembled WGS sequence"/>
</dbReference>
<evidence type="ECO:0000313" key="4">
    <source>
        <dbReference type="EMBL" id="RYU64212.1"/>
    </source>
</evidence>
<feature type="chain" id="PRO_5044608285" evidence="1">
    <location>
        <begin position="25"/>
        <end position="111"/>
    </location>
</feature>
<evidence type="ECO:0000313" key="6">
    <source>
        <dbReference type="Proteomes" id="UP000294063"/>
    </source>
</evidence>
<evidence type="ECO:0000313" key="2">
    <source>
        <dbReference type="EMBL" id="RYU46860.1"/>
    </source>
</evidence>
<dbReference type="Proteomes" id="UP000294166">
    <property type="component" value="Unassembled WGS sequence"/>
</dbReference>
<dbReference type="RefSeq" id="WP_130043365.1">
    <property type="nucleotide sequence ID" value="NZ_SEZJ01000005.1"/>
</dbReference>
<accession>A0A4Q5KVP0</accession>
<protein>
    <submittedName>
        <fullName evidence="3">Uncharacterized protein</fullName>
    </submittedName>
</protein>
<dbReference type="AlphaFoldDB" id="A0A4Q5KVP0"/>
<keyword evidence="1" id="KW-0732">Signal</keyword>
<evidence type="ECO:0000313" key="7">
    <source>
        <dbReference type="Proteomes" id="UP000294166"/>
    </source>
</evidence>
<proteinExistence type="predicted"/>
<sequence length="111" mass="12942">MNIFNCLLKTIITAVLVSSCSAFAIEYDTTFYTRNEKGVVVAKVVQTIHFKDKIWYLKQVFDYVESNRKTISYQCFNGYPYSPYINKNKSWTGTDSKLTGCKRVRQELLKK</sequence>
<dbReference type="EMBL" id="SEZK01000016">
    <property type="protein sequence ID" value="RYU51063.1"/>
    <property type="molecule type" value="Genomic_DNA"/>
</dbReference>
<evidence type="ECO:0000313" key="5">
    <source>
        <dbReference type="Proteomes" id="UP000293465"/>
    </source>
</evidence>
<dbReference type="Proteomes" id="UP000293465">
    <property type="component" value="Unassembled WGS sequence"/>
</dbReference>
<dbReference type="EMBL" id="SEZN01000017">
    <property type="protein sequence ID" value="RYU64212.1"/>
    <property type="molecule type" value="Genomic_DNA"/>
</dbReference>
<comment type="caution">
    <text evidence="3">The sequence shown here is derived from an EMBL/GenBank/DDBJ whole genome shotgun (WGS) entry which is preliminary data.</text>
</comment>
<reference evidence="5 6" key="1">
    <citation type="submission" date="2019-02" db="EMBL/GenBank/DDBJ databases">
        <title>Genome sequences of Aliivibrio finisterrensis strains from farmed Atlantic salmon.</title>
        <authorList>
            <person name="Bowman J.P."/>
        </authorList>
    </citation>
    <scope>NUCLEOTIDE SEQUENCE [LARGE SCALE GENOMIC DNA]</scope>
    <source>
        <strain evidence="4 7">A21</strain>
        <strain evidence="2 5">A32</strain>
        <strain evidence="3 6">A46</strain>
    </source>
</reference>
<evidence type="ECO:0000313" key="3">
    <source>
        <dbReference type="EMBL" id="RYU51063.1"/>
    </source>
</evidence>
<evidence type="ECO:0000256" key="1">
    <source>
        <dbReference type="SAM" id="SignalP"/>
    </source>
</evidence>
<dbReference type="EMBL" id="SEZJ01000005">
    <property type="protein sequence ID" value="RYU46860.1"/>
    <property type="molecule type" value="Genomic_DNA"/>
</dbReference>
<organism evidence="3 6">
    <name type="scientific">Aliivibrio finisterrensis</name>
    <dbReference type="NCBI Taxonomy" id="511998"/>
    <lineage>
        <taxon>Bacteria</taxon>
        <taxon>Pseudomonadati</taxon>
        <taxon>Pseudomonadota</taxon>
        <taxon>Gammaproteobacteria</taxon>
        <taxon>Vibrionales</taxon>
        <taxon>Vibrionaceae</taxon>
        <taxon>Aliivibrio</taxon>
    </lineage>
</organism>
<gene>
    <name evidence="2" type="ORF">ERW49_06915</name>
    <name evidence="4" type="ORF">ERW53_10890</name>
    <name evidence="3" type="ORF">ERW57_10435</name>
</gene>